<organism evidence="2 3">
    <name type="scientific">Sorghum bicolor</name>
    <name type="common">Sorghum</name>
    <name type="synonym">Sorghum vulgare</name>
    <dbReference type="NCBI Taxonomy" id="4558"/>
    <lineage>
        <taxon>Eukaryota</taxon>
        <taxon>Viridiplantae</taxon>
        <taxon>Streptophyta</taxon>
        <taxon>Embryophyta</taxon>
        <taxon>Tracheophyta</taxon>
        <taxon>Spermatophyta</taxon>
        <taxon>Magnoliopsida</taxon>
        <taxon>Liliopsida</taxon>
        <taxon>Poales</taxon>
        <taxon>Poaceae</taxon>
        <taxon>PACMAD clade</taxon>
        <taxon>Panicoideae</taxon>
        <taxon>Andropogonodae</taxon>
        <taxon>Andropogoneae</taxon>
        <taxon>Sorghinae</taxon>
        <taxon>Sorghum</taxon>
    </lineage>
</organism>
<name>A0A1W0W6H6_SORBI</name>
<accession>A0A1W0W6H6</accession>
<evidence type="ECO:0000256" key="1">
    <source>
        <dbReference type="SAM" id="Phobius"/>
    </source>
</evidence>
<dbReference type="AlphaFoldDB" id="A0A1W0W6H6"/>
<feature type="transmembrane region" description="Helical" evidence="1">
    <location>
        <begin position="15"/>
        <end position="36"/>
    </location>
</feature>
<keyword evidence="1" id="KW-1133">Transmembrane helix</keyword>
<dbReference type="Proteomes" id="UP000000768">
    <property type="component" value="Chromosome 2"/>
</dbReference>
<dbReference type="Gramene" id="OQU89997">
    <property type="protein sequence ID" value="OQU89997"/>
    <property type="gene ID" value="SORBI_3002G315450"/>
</dbReference>
<dbReference type="InParanoid" id="A0A1W0W6H6"/>
<keyword evidence="1" id="KW-0812">Transmembrane</keyword>
<keyword evidence="3" id="KW-1185">Reference proteome</keyword>
<proteinExistence type="predicted"/>
<reference evidence="3" key="2">
    <citation type="journal article" date="2018" name="Plant J.">
        <title>The Sorghum bicolor reference genome: improved assembly, gene annotations, a transcriptome atlas, and signatures of genome organization.</title>
        <authorList>
            <person name="McCormick R.F."/>
            <person name="Truong S.K."/>
            <person name="Sreedasyam A."/>
            <person name="Jenkins J."/>
            <person name="Shu S."/>
            <person name="Sims D."/>
            <person name="Kennedy M."/>
            <person name="Amirebrahimi M."/>
            <person name="Weers B.D."/>
            <person name="McKinley B."/>
            <person name="Mattison A."/>
            <person name="Morishige D.T."/>
            <person name="Grimwood J."/>
            <person name="Schmutz J."/>
            <person name="Mullet J.E."/>
        </authorList>
    </citation>
    <scope>NUCLEOTIDE SEQUENCE [LARGE SCALE GENOMIC DNA]</scope>
    <source>
        <strain evidence="3">cv. BTx623</strain>
    </source>
</reference>
<keyword evidence="1" id="KW-0472">Membrane</keyword>
<reference evidence="2 3" key="1">
    <citation type="journal article" date="2009" name="Nature">
        <title>The Sorghum bicolor genome and the diversification of grasses.</title>
        <authorList>
            <person name="Paterson A.H."/>
            <person name="Bowers J.E."/>
            <person name="Bruggmann R."/>
            <person name="Dubchak I."/>
            <person name="Grimwood J."/>
            <person name="Gundlach H."/>
            <person name="Haberer G."/>
            <person name="Hellsten U."/>
            <person name="Mitros T."/>
            <person name="Poliakov A."/>
            <person name="Schmutz J."/>
            <person name="Spannagl M."/>
            <person name="Tang H."/>
            <person name="Wang X."/>
            <person name="Wicker T."/>
            <person name="Bharti A.K."/>
            <person name="Chapman J."/>
            <person name="Feltus F.A."/>
            <person name="Gowik U."/>
            <person name="Grigoriev I.V."/>
            <person name="Lyons E."/>
            <person name="Maher C.A."/>
            <person name="Martis M."/>
            <person name="Narechania A."/>
            <person name="Otillar R.P."/>
            <person name="Penning B.W."/>
            <person name="Salamov A.A."/>
            <person name="Wang Y."/>
            <person name="Zhang L."/>
            <person name="Carpita N.C."/>
            <person name="Freeling M."/>
            <person name="Gingle A.R."/>
            <person name="Hash C.T."/>
            <person name="Keller B."/>
            <person name="Klein P."/>
            <person name="Kresovich S."/>
            <person name="McCann M.C."/>
            <person name="Ming R."/>
            <person name="Peterson D.G."/>
            <person name="Mehboob-ur-Rahman"/>
            <person name="Ware D."/>
            <person name="Westhoff P."/>
            <person name="Mayer K.F."/>
            <person name="Messing J."/>
            <person name="Rokhsar D.S."/>
        </authorList>
    </citation>
    <scope>NUCLEOTIDE SEQUENCE [LARGE SCALE GENOMIC DNA]</scope>
    <source>
        <strain evidence="3">cv. BTx623</strain>
    </source>
</reference>
<protein>
    <submittedName>
        <fullName evidence="2">Uncharacterized protein</fullName>
    </submittedName>
</protein>
<evidence type="ECO:0000313" key="3">
    <source>
        <dbReference type="Proteomes" id="UP000000768"/>
    </source>
</evidence>
<sequence length="67" mass="7428">MKNVDMQVKSMGKSYAYFLVLIGESIINLLPSGCSFPSALKKYISEKCINCRLPGSPYLVNRIGQVI</sequence>
<evidence type="ECO:0000313" key="2">
    <source>
        <dbReference type="EMBL" id="OQU89997.1"/>
    </source>
</evidence>
<gene>
    <name evidence="2" type="ORF">SORBI_3002G315450</name>
</gene>
<dbReference type="EMBL" id="CM000761">
    <property type="protein sequence ID" value="OQU89997.1"/>
    <property type="molecule type" value="Genomic_DNA"/>
</dbReference>